<dbReference type="InterPro" id="IPR000600">
    <property type="entry name" value="ROK"/>
</dbReference>
<evidence type="ECO:0000256" key="3">
    <source>
        <dbReference type="ARBA" id="ARBA00014701"/>
    </source>
</evidence>
<keyword evidence="5" id="KW-0547">Nucleotide-binding</keyword>
<organism evidence="9 10">
    <name type="scientific">Virgibacillus alimentarius</name>
    <dbReference type="NCBI Taxonomy" id="698769"/>
    <lineage>
        <taxon>Bacteria</taxon>
        <taxon>Bacillati</taxon>
        <taxon>Bacillota</taxon>
        <taxon>Bacilli</taxon>
        <taxon>Bacillales</taxon>
        <taxon>Bacillaceae</taxon>
        <taxon>Virgibacillus</taxon>
    </lineage>
</organism>
<comment type="similarity">
    <text evidence="1">Belongs to the ROK (NagC/XylR) family.</text>
</comment>
<keyword evidence="7" id="KW-0067">ATP-binding</keyword>
<dbReference type="InterPro" id="IPR043129">
    <property type="entry name" value="ATPase_NBD"/>
</dbReference>
<dbReference type="EMBL" id="JAGIKX010000019">
    <property type="protein sequence ID" value="MBP2258106.1"/>
    <property type="molecule type" value="Genomic_DNA"/>
</dbReference>
<dbReference type="EC" id="2.7.1.2" evidence="2"/>
<dbReference type="InterPro" id="IPR004654">
    <property type="entry name" value="ROK_glcA"/>
</dbReference>
<name>A0ABS4SAH7_9BACI</name>
<keyword evidence="4 9" id="KW-0808">Transferase</keyword>
<evidence type="ECO:0000256" key="6">
    <source>
        <dbReference type="ARBA" id="ARBA00022777"/>
    </source>
</evidence>
<evidence type="ECO:0000313" key="10">
    <source>
        <dbReference type="Proteomes" id="UP001519294"/>
    </source>
</evidence>
<dbReference type="RefSeq" id="WP_226371287.1">
    <property type="nucleotide sequence ID" value="NZ_JAGIKX010000019.1"/>
</dbReference>
<dbReference type="Gene3D" id="3.30.420.40">
    <property type="match status" value="2"/>
</dbReference>
<evidence type="ECO:0000256" key="8">
    <source>
        <dbReference type="ARBA" id="ARBA00032386"/>
    </source>
</evidence>
<comment type="caution">
    <text evidence="9">The sequence shown here is derived from an EMBL/GenBank/DDBJ whole genome shotgun (WGS) entry which is preliminary data.</text>
</comment>
<evidence type="ECO:0000256" key="5">
    <source>
        <dbReference type="ARBA" id="ARBA00022741"/>
    </source>
</evidence>
<dbReference type="InterPro" id="IPR049874">
    <property type="entry name" value="ROK_cs"/>
</dbReference>
<dbReference type="GO" id="GO:0004340">
    <property type="term" value="F:glucokinase activity"/>
    <property type="evidence" value="ECO:0007669"/>
    <property type="project" value="UniProtKB-EC"/>
</dbReference>
<dbReference type="PROSITE" id="PS01125">
    <property type="entry name" value="ROK"/>
    <property type="match status" value="1"/>
</dbReference>
<reference evidence="9 10" key="1">
    <citation type="submission" date="2021-03" db="EMBL/GenBank/DDBJ databases">
        <title>Genomic Encyclopedia of Type Strains, Phase IV (KMG-IV): sequencing the most valuable type-strain genomes for metagenomic binning, comparative biology and taxonomic classification.</title>
        <authorList>
            <person name="Goeker M."/>
        </authorList>
    </citation>
    <scope>NUCLEOTIDE SEQUENCE [LARGE SCALE GENOMIC DNA]</scope>
    <source>
        <strain evidence="9 10">DSM 25790</strain>
    </source>
</reference>
<protein>
    <recommendedName>
        <fullName evidence="3">Glucokinase</fullName>
        <ecNumber evidence="2">2.7.1.2</ecNumber>
    </recommendedName>
    <alternativeName>
        <fullName evidence="8">Glucose kinase</fullName>
    </alternativeName>
</protein>
<evidence type="ECO:0000256" key="1">
    <source>
        <dbReference type="ARBA" id="ARBA00006479"/>
    </source>
</evidence>
<evidence type="ECO:0000256" key="2">
    <source>
        <dbReference type="ARBA" id="ARBA00012323"/>
    </source>
</evidence>
<dbReference type="SUPFAM" id="SSF53067">
    <property type="entry name" value="Actin-like ATPase domain"/>
    <property type="match status" value="1"/>
</dbReference>
<evidence type="ECO:0000256" key="4">
    <source>
        <dbReference type="ARBA" id="ARBA00022679"/>
    </source>
</evidence>
<gene>
    <name evidence="9" type="ORF">J2Z81_002077</name>
</gene>
<keyword evidence="6" id="KW-0418">Kinase</keyword>
<proteinExistence type="inferred from homology"/>
<evidence type="ECO:0000256" key="7">
    <source>
        <dbReference type="ARBA" id="ARBA00022840"/>
    </source>
</evidence>
<dbReference type="Pfam" id="PF00480">
    <property type="entry name" value="ROK"/>
    <property type="match status" value="1"/>
</dbReference>
<dbReference type="PANTHER" id="PTHR18964">
    <property type="entry name" value="ROK (REPRESSOR, ORF, KINASE) FAMILY"/>
    <property type="match status" value="1"/>
</dbReference>
<dbReference type="Proteomes" id="UP001519294">
    <property type="component" value="Unassembled WGS sequence"/>
</dbReference>
<accession>A0ABS4SAH7</accession>
<dbReference type="NCBIfam" id="TIGR00744">
    <property type="entry name" value="ROK_glcA_fam"/>
    <property type="match status" value="1"/>
</dbReference>
<dbReference type="PANTHER" id="PTHR18964:SF149">
    <property type="entry name" value="BIFUNCTIONAL UDP-N-ACETYLGLUCOSAMINE 2-EPIMERASE_N-ACETYLMANNOSAMINE KINASE"/>
    <property type="match status" value="1"/>
</dbReference>
<keyword evidence="10" id="KW-1185">Reference proteome</keyword>
<sequence length="313" mass="33354">MEEVIIGLDIGGTSIKIGFLQRDGNIIHKWEIPTNKSNNGIYIVDEIWQSITEQLVSLEMDKKEIVKIGTGAPGFIEKETGMVYETTNMGWKNFELAKRLKELANVPVYVENDANMAALGENWKGSGNQAKDLIFVTLGTGVGSGIIANGKILNGRNGTAGEIGHLTVEPGGYLCNCGRKGCLETIASATGVVRQAMDKMEEHPKSSLAAYYKENGIITSKEIFKFASQGDTICGEIVTRTTDMLGVALADVSVIINPSKIIIGGGMSKAGDALLEPVAHAFHKHALGRISEVCEITIATLGNDAGIIGACTL</sequence>
<evidence type="ECO:0000313" key="9">
    <source>
        <dbReference type="EMBL" id="MBP2258106.1"/>
    </source>
</evidence>